<dbReference type="AlphaFoldDB" id="A0A0L6U3R8"/>
<feature type="domain" description="BMC circularly permuted" evidence="3">
    <location>
        <begin position="108"/>
        <end position="214"/>
    </location>
</feature>
<dbReference type="RefSeq" id="WP_050738907.1">
    <property type="nucleotide sequence ID" value="NZ_LGYO01000007.1"/>
</dbReference>
<dbReference type="PIRSF" id="PIRSF012290">
    <property type="entry name" value="EutL_PduB"/>
    <property type="match status" value="1"/>
</dbReference>
<protein>
    <submittedName>
        <fullName evidence="4">Microcompartment protein</fullName>
    </submittedName>
</protein>
<reference evidence="5" key="1">
    <citation type="submission" date="2015-07" db="EMBL/GenBank/DDBJ databases">
        <title>Draft genome sequence of Acetobacterium bakii DSM 8293, a potential psychrophilic chemical producer through syngas fermentation.</title>
        <authorList>
            <person name="Song Y."/>
            <person name="Hwang S."/>
            <person name="Cho B.-K."/>
        </authorList>
    </citation>
    <scope>NUCLEOTIDE SEQUENCE [LARGE SCALE GENOMIC DNA]</scope>
    <source>
        <strain evidence="5">DSM 8239</strain>
    </source>
</reference>
<dbReference type="OrthoDB" id="3283at2"/>
<dbReference type="PROSITE" id="PS51931">
    <property type="entry name" value="BMC_CP"/>
    <property type="match status" value="1"/>
</dbReference>
<evidence type="ECO:0000259" key="3">
    <source>
        <dbReference type="PROSITE" id="PS51931"/>
    </source>
</evidence>
<keyword evidence="5" id="KW-1185">Reference proteome</keyword>
<evidence type="ECO:0000256" key="1">
    <source>
        <dbReference type="ARBA" id="ARBA00024322"/>
    </source>
</evidence>
<proteinExistence type="predicted"/>
<evidence type="ECO:0000313" key="5">
    <source>
        <dbReference type="Proteomes" id="UP000036873"/>
    </source>
</evidence>
<dbReference type="Gene3D" id="3.30.70.1710">
    <property type="match status" value="2"/>
</dbReference>
<dbReference type="Proteomes" id="UP000036873">
    <property type="component" value="Unassembled WGS sequence"/>
</dbReference>
<dbReference type="InterPro" id="IPR009193">
    <property type="entry name" value="EutL_PduB"/>
</dbReference>
<dbReference type="GO" id="GO:0031469">
    <property type="term" value="C:bacterial microcompartment"/>
    <property type="evidence" value="ECO:0007669"/>
    <property type="project" value="UniProtKB-SubCell"/>
</dbReference>
<evidence type="ECO:0000256" key="2">
    <source>
        <dbReference type="ARBA" id="ARBA00024446"/>
    </source>
</evidence>
<comment type="subcellular location">
    <subcellularLocation>
        <location evidence="1">Bacterial microcompartment</location>
    </subcellularLocation>
</comment>
<keyword evidence="2" id="KW-1283">Bacterial microcompartment</keyword>
<accession>A0A0L6U3R8</accession>
<dbReference type="EMBL" id="LGYO01000007">
    <property type="protein sequence ID" value="KNZ43163.1"/>
    <property type="molecule type" value="Genomic_DNA"/>
</dbReference>
<dbReference type="SMART" id="SM00877">
    <property type="entry name" value="BMC"/>
    <property type="match status" value="2"/>
</dbReference>
<name>A0A0L6U3R8_9FIRM</name>
<organism evidence="4 5">
    <name type="scientific">Acetobacterium bakii</name>
    <dbReference type="NCBI Taxonomy" id="52689"/>
    <lineage>
        <taxon>Bacteria</taxon>
        <taxon>Bacillati</taxon>
        <taxon>Bacillota</taxon>
        <taxon>Clostridia</taxon>
        <taxon>Eubacteriales</taxon>
        <taxon>Eubacteriaceae</taxon>
        <taxon>Acetobacterium</taxon>
    </lineage>
</organism>
<dbReference type="InterPro" id="IPR044870">
    <property type="entry name" value="BMC_CP"/>
</dbReference>
<dbReference type="InterPro" id="IPR037233">
    <property type="entry name" value="CcmK-like_sf"/>
</dbReference>
<evidence type="ECO:0000313" key="4">
    <source>
        <dbReference type="EMBL" id="KNZ43163.1"/>
    </source>
</evidence>
<gene>
    <name evidence="4" type="ORF">AKG39_03185</name>
</gene>
<comment type="caution">
    <text evidence="4">The sequence shown here is derived from an EMBL/GenBank/DDBJ whole genome shotgun (WGS) entry which is preliminary data.</text>
</comment>
<sequence>MTGDLIKAKIVSAKLLTAVEDIMKEKFGLPEKHSDIGIFTTETDEAGYVAIDEATKGANICAAYARSSYGGVGCENGGQMLGVISGTSIDDVEAGLSYIVDFVSNKSGLYSANDDGSITYFTQTIASIGSYFATRLNLPEGSSIAYVSAPPLEGIVGVDEALRTTEVKVVEFWDTPTSANRSGAILTGTSSDCDAACRAFAKAVIDCVKAQVEL</sequence>
<dbReference type="STRING" id="52689.AKG39_03185"/>
<dbReference type="Pfam" id="PF00936">
    <property type="entry name" value="BMC"/>
    <property type="match status" value="1"/>
</dbReference>
<dbReference type="InterPro" id="IPR000249">
    <property type="entry name" value="BMC_dom"/>
</dbReference>